<comment type="caution">
    <text evidence="2">The sequence shown here is derived from an EMBL/GenBank/DDBJ whole genome shotgun (WGS) entry which is preliminary data.</text>
</comment>
<gene>
    <name evidence="2" type="ORF">ACFOOT_10970</name>
</gene>
<name>A0ABV7V540_9SPHN</name>
<accession>A0ABV7V540</accession>
<evidence type="ECO:0000256" key="1">
    <source>
        <dbReference type="SAM" id="SignalP"/>
    </source>
</evidence>
<keyword evidence="3" id="KW-1185">Reference proteome</keyword>
<reference evidence="3" key="1">
    <citation type="journal article" date="2019" name="Int. J. Syst. Evol. Microbiol.">
        <title>The Global Catalogue of Microorganisms (GCM) 10K type strain sequencing project: providing services to taxonomists for standard genome sequencing and annotation.</title>
        <authorList>
            <consortium name="The Broad Institute Genomics Platform"/>
            <consortium name="The Broad Institute Genome Sequencing Center for Infectious Disease"/>
            <person name="Wu L."/>
            <person name="Ma J."/>
        </authorList>
    </citation>
    <scope>NUCLEOTIDE SEQUENCE [LARGE SCALE GENOMIC DNA]</scope>
    <source>
        <strain evidence="3">KCTC 42224</strain>
    </source>
</reference>
<feature type="signal peptide" evidence="1">
    <location>
        <begin position="1"/>
        <end position="23"/>
    </location>
</feature>
<sequence length="196" mass="20522">MRHAALVLVAPLLLAAAPGFDDAAFQAGMARFEAGDAGLDAKALRWQNRARLGGSVPEWDQAKAAWTALERDPARSLAMAQAQRAIDPLNLNALYLEEQALSRLGRAEAAQRRHAQILILLRGITGGQPGTAPNAAWNVVSAAEKDTALALLGFTVTAEDTRREGGHAYAIVTATPPTGGAAMTIWIAVDALVGAP</sequence>
<dbReference type="RefSeq" id="WP_191323874.1">
    <property type="nucleotide sequence ID" value="NZ_BMZP01000006.1"/>
</dbReference>
<keyword evidence="1" id="KW-0732">Signal</keyword>
<dbReference type="EMBL" id="JBHRYE010000017">
    <property type="protein sequence ID" value="MFC3671946.1"/>
    <property type="molecule type" value="Genomic_DNA"/>
</dbReference>
<evidence type="ECO:0000313" key="3">
    <source>
        <dbReference type="Proteomes" id="UP001595683"/>
    </source>
</evidence>
<feature type="chain" id="PRO_5045652363" evidence="1">
    <location>
        <begin position="24"/>
        <end position="196"/>
    </location>
</feature>
<organism evidence="2 3">
    <name type="scientific">Novosphingobium pokkalii</name>
    <dbReference type="NCBI Taxonomy" id="1770194"/>
    <lineage>
        <taxon>Bacteria</taxon>
        <taxon>Pseudomonadati</taxon>
        <taxon>Pseudomonadota</taxon>
        <taxon>Alphaproteobacteria</taxon>
        <taxon>Sphingomonadales</taxon>
        <taxon>Sphingomonadaceae</taxon>
        <taxon>Novosphingobium</taxon>
    </lineage>
</organism>
<protein>
    <submittedName>
        <fullName evidence="2">Uncharacterized protein</fullName>
    </submittedName>
</protein>
<dbReference type="Proteomes" id="UP001595683">
    <property type="component" value="Unassembled WGS sequence"/>
</dbReference>
<proteinExistence type="predicted"/>
<evidence type="ECO:0000313" key="2">
    <source>
        <dbReference type="EMBL" id="MFC3671946.1"/>
    </source>
</evidence>